<feature type="transmembrane region" description="Helical" evidence="8">
    <location>
        <begin position="330"/>
        <end position="353"/>
    </location>
</feature>
<dbReference type="GO" id="GO:0016763">
    <property type="term" value="F:pentosyltransferase activity"/>
    <property type="evidence" value="ECO:0007669"/>
    <property type="project" value="TreeGrafter"/>
</dbReference>
<feature type="transmembrane region" description="Helical" evidence="8">
    <location>
        <begin position="304"/>
        <end position="324"/>
    </location>
</feature>
<comment type="caution">
    <text evidence="10">The sequence shown here is derived from an EMBL/GenBank/DDBJ whole genome shotgun (WGS) entry which is preliminary data.</text>
</comment>
<reference evidence="10" key="1">
    <citation type="submission" date="2017-02" db="EMBL/GenBank/DDBJ databases">
        <title>Delving into the versatile metabolic prowess of the omnipresent phylum Bacteroidetes.</title>
        <authorList>
            <person name="Nobu M.K."/>
            <person name="Mei R."/>
            <person name="Narihiro T."/>
            <person name="Kuroda K."/>
            <person name="Liu W.-T."/>
        </authorList>
    </citation>
    <scope>NUCLEOTIDE SEQUENCE</scope>
    <source>
        <strain evidence="10">ADurb.Bin131</strain>
    </source>
</reference>
<keyword evidence="5 8" id="KW-0812">Transmembrane</keyword>
<dbReference type="EMBL" id="MWDQ01000132">
    <property type="protein sequence ID" value="OQB72361.1"/>
    <property type="molecule type" value="Genomic_DNA"/>
</dbReference>
<keyword evidence="4" id="KW-0808">Transferase</keyword>
<dbReference type="Proteomes" id="UP000485562">
    <property type="component" value="Unassembled WGS sequence"/>
</dbReference>
<keyword evidence="2" id="KW-1003">Cell membrane</keyword>
<feature type="transmembrane region" description="Helical" evidence="8">
    <location>
        <begin position="81"/>
        <end position="104"/>
    </location>
</feature>
<dbReference type="Pfam" id="PF13231">
    <property type="entry name" value="PMT_2"/>
    <property type="match status" value="1"/>
</dbReference>
<evidence type="ECO:0000256" key="2">
    <source>
        <dbReference type="ARBA" id="ARBA00022475"/>
    </source>
</evidence>
<dbReference type="PANTHER" id="PTHR33908">
    <property type="entry name" value="MANNOSYLTRANSFERASE YKCB-RELATED"/>
    <property type="match status" value="1"/>
</dbReference>
<evidence type="ECO:0000259" key="9">
    <source>
        <dbReference type="Pfam" id="PF13231"/>
    </source>
</evidence>
<comment type="subcellular location">
    <subcellularLocation>
        <location evidence="1">Cell membrane</location>
        <topology evidence="1">Multi-pass membrane protein</topology>
    </subcellularLocation>
</comment>
<evidence type="ECO:0000256" key="3">
    <source>
        <dbReference type="ARBA" id="ARBA00022676"/>
    </source>
</evidence>
<accession>A0A1V6C676</accession>
<dbReference type="GO" id="GO:0009103">
    <property type="term" value="P:lipopolysaccharide biosynthetic process"/>
    <property type="evidence" value="ECO:0007669"/>
    <property type="project" value="UniProtKB-ARBA"/>
</dbReference>
<evidence type="ECO:0000256" key="8">
    <source>
        <dbReference type="SAM" id="Phobius"/>
    </source>
</evidence>
<feature type="domain" description="Glycosyltransferase RgtA/B/C/D-like" evidence="9">
    <location>
        <begin position="63"/>
        <end position="216"/>
    </location>
</feature>
<dbReference type="InterPro" id="IPR050297">
    <property type="entry name" value="LipidA_mod_glycosyltrf_83"/>
</dbReference>
<evidence type="ECO:0000313" key="10">
    <source>
        <dbReference type="EMBL" id="OQB72361.1"/>
    </source>
</evidence>
<feature type="transmembrane region" description="Helical" evidence="8">
    <location>
        <begin position="21"/>
        <end position="42"/>
    </location>
</feature>
<evidence type="ECO:0000256" key="5">
    <source>
        <dbReference type="ARBA" id="ARBA00022692"/>
    </source>
</evidence>
<gene>
    <name evidence="10" type="ORF">BWX89_01349</name>
</gene>
<feature type="transmembrane region" description="Helical" evidence="8">
    <location>
        <begin position="236"/>
        <end position="259"/>
    </location>
</feature>
<dbReference type="PANTHER" id="PTHR33908:SF11">
    <property type="entry name" value="MEMBRANE PROTEIN"/>
    <property type="match status" value="1"/>
</dbReference>
<keyword evidence="3" id="KW-0328">Glycosyltransferase</keyword>
<name>A0A1V6C676_UNCT6</name>
<feature type="transmembrane region" description="Helical" evidence="8">
    <location>
        <begin position="195"/>
        <end position="216"/>
    </location>
</feature>
<organism evidence="10">
    <name type="scientific">candidate division TA06 bacterium ADurb.Bin131</name>
    <dbReference type="NCBI Taxonomy" id="1852827"/>
    <lineage>
        <taxon>Bacteria</taxon>
        <taxon>Bacteria division TA06</taxon>
    </lineage>
</organism>
<protein>
    <recommendedName>
        <fullName evidence="9">Glycosyltransferase RgtA/B/C/D-like domain-containing protein</fullName>
    </recommendedName>
</protein>
<evidence type="ECO:0000256" key="1">
    <source>
        <dbReference type="ARBA" id="ARBA00004651"/>
    </source>
</evidence>
<evidence type="ECO:0000256" key="7">
    <source>
        <dbReference type="ARBA" id="ARBA00023136"/>
    </source>
</evidence>
<feature type="transmembrane region" description="Helical" evidence="8">
    <location>
        <begin position="111"/>
        <end position="128"/>
    </location>
</feature>
<feature type="transmembrane region" description="Helical" evidence="8">
    <location>
        <begin position="163"/>
        <end position="189"/>
    </location>
</feature>
<evidence type="ECO:0000256" key="6">
    <source>
        <dbReference type="ARBA" id="ARBA00022989"/>
    </source>
</evidence>
<keyword evidence="7 8" id="KW-0472">Membrane</keyword>
<dbReference type="AlphaFoldDB" id="A0A1V6C676"/>
<evidence type="ECO:0000256" key="4">
    <source>
        <dbReference type="ARBA" id="ARBA00022679"/>
    </source>
</evidence>
<feature type="transmembrane region" description="Helical" evidence="8">
    <location>
        <begin position="279"/>
        <end position="297"/>
    </location>
</feature>
<sequence length="513" mass="60212">MWKRYAFLAYNKGMNKKIEKLFLWVLCITTCARLLFAAIVPITGDEAYFITWAKHLDYGYYEHPPMIGWIMWLFSFFGSDIFVYRLFPVLCVPVIAIILVRLLADIDRNNAFLCGVIFLLSPVSMLNVLSVNDVPLIFFSFLSGVFFYRGLKTDKIIDAILSGFFWGCAFLSKYFAVLLAVSVLIFSVIKRNRKIWKITGIAVLSSIPLILLNLAWNYNHCWTNLTFNLFFRNKDIALKFSSFFVFLIEQVFLMTPYLAFVFLRKRFFLKECKTGGIELFWFLFLVPFSFFLCLSFLKNIGLHWMASFYPFFFMIIVFLQFSILDRAARYNFYLSIGIVIIIIALVSIPPGVFRNTEKYSQIIMFSEPQRVADEINRNLDGRIPAATGYTETSIFSYYCKRDFIMIGSLSRSGRYYDFITDFKNFDGKNFLIVSLNKKDAEKLSNYFKKIDVKEVDIMGASFFMISGEHFIYNQYRDIYLSRILKMYYTVPGFLPRGRNFFVERYFPELVYSK</sequence>
<dbReference type="InterPro" id="IPR038731">
    <property type="entry name" value="RgtA/B/C-like"/>
</dbReference>
<keyword evidence="6 8" id="KW-1133">Transmembrane helix</keyword>
<proteinExistence type="predicted"/>
<dbReference type="GO" id="GO:0005886">
    <property type="term" value="C:plasma membrane"/>
    <property type="evidence" value="ECO:0007669"/>
    <property type="project" value="UniProtKB-SubCell"/>
</dbReference>